<evidence type="ECO:0000313" key="3">
    <source>
        <dbReference type="Proteomes" id="UP000076923"/>
    </source>
</evidence>
<dbReference type="Proteomes" id="UP000076923">
    <property type="component" value="Unassembled WGS sequence"/>
</dbReference>
<keyword evidence="3" id="KW-1185">Reference proteome</keyword>
<name>A0A176T103_9FLAO</name>
<sequence length="115" mass="13813">MTIEQLKSNIKWWESKRWIYNVAVGLFGIFGIYDGLSRGEYSWTIDDTIGILIWGIGANIFYSLGILLELFDWYYLKNKVGIKRFRMIFFVIGILFSCFWTLWCSWLYFAKPHLW</sequence>
<gene>
    <name evidence="2" type="ORF">LPB303_15250</name>
</gene>
<protein>
    <submittedName>
        <fullName evidence="2">Uncharacterized protein</fullName>
    </submittedName>
</protein>
<proteinExistence type="predicted"/>
<feature type="transmembrane region" description="Helical" evidence="1">
    <location>
        <begin position="48"/>
        <end position="75"/>
    </location>
</feature>
<reference evidence="2 3" key="1">
    <citation type="submission" date="2016-02" db="EMBL/GenBank/DDBJ databases">
        <title>Draft genome sequence of Polaribacter atrinae KACC17473.</title>
        <authorList>
            <person name="Shin S.-K."/>
            <person name="Yi H."/>
        </authorList>
    </citation>
    <scope>NUCLEOTIDE SEQUENCE [LARGE SCALE GENOMIC DNA]</scope>
    <source>
        <strain evidence="2 3">KACC 17473</strain>
    </source>
</reference>
<keyword evidence="1" id="KW-0812">Transmembrane</keyword>
<feature type="transmembrane region" description="Helical" evidence="1">
    <location>
        <begin position="18"/>
        <end position="36"/>
    </location>
</feature>
<organism evidence="2 3">
    <name type="scientific">Polaribacter atrinae</name>
    <dbReference type="NCBI Taxonomy" id="1333662"/>
    <lineage>
        <taxon>Bacteria</taxon>
        <taxon>Pseudomonadati</taxon>
        <taxon>Bacteroidota</taxon>
        <taxon>Flavobacteriia</taxon>
        <taxon>Flavobacteriales</taxon>
        <taxon>Flavobacteriaceae</taxon>
    </lineage>
</organism>
<dbReference type="RefSeq" id="WP_068452119.1">
    <property type="nucleotide sequence ID" value="NZ_CANKUV010000004.1"/>
</dbReference>
<evidence type="ECO:0000313" key="2">
    <source>
        <dbReference type="EMBL" id="OAD41560.1"/>
    </source>
</evidence>
<keyword evidence="1" id="KW-0472">Membrane</keyword>
<accession>A0A176T103</accession>
<feature type="transmembrane region" description="Helical" evidence="1">
    <location>
        <begin position="87"/>
        <end position="109"/>
    </location>
</feature>
<evidence type="ECO:0000256" key="1">
    <source>
        <dbReference type="SAM" id="Phobius"/>
    </source>
</evidence>
<dbReference type="OrthoDB" id="1190950at2"/>
<dbReference type="EMBL" id="LVWE01000066">
    <property type="protein sequence ID" value="OAD41560.1"/>
    <property type="molecule type" value="Genomic_DNA"/>
</dbReference>
<keyword evidence="1" id="KW-1133">Transmembrane helix</keyword>
<comment type="caution">
    <text evidence="2">The sequence shown here is derived from an EMBL/GenBank/DDBJ whole genome shotgun (WGS) entry which is preliminary data.</text>
</comment>
<dbReference type="AlphaFoldDB" id="A0A176T103"/>